<dbReference type="PANTHER" id="PTHR43750:SF2">
    <property type="entry name" value="UDP-GLUCOSE 6-DEHYDROGENASE"/>
    <property type="match status" value="1"/>
</dbReference>
<dbReference type="GO" id="GO:0051287">
    <property type="term" value="F:NAD binding"/>
    <property type="evidence" value="ECO:0007669"/>
    <property type="project" value="InterPro"/>
</dbReference>
<dbReference type="InterPro" id="IPR014026">
    <property type="entry name" value="UDP-Glc/GDP-Man_DH_dimer"/>
</dbReference>
<evidence type="ECO:0008006" key="6">
    <source>
        <dbReference type="Google" id="ProtNLM"/>
    </source>
</evidence>
<gene>
    <name evidence="4" type="ORF">A2650_04380</name>
</gene>
<accession>A0A1F8EH50</accession>
<protein>
    <recommendedName>
        <fullName evidence="6">UDP-glucose/GDP-mannose dehydrogenase dimerisation domain-containing protein</fullName>
    </recommendedName>
</protein>
<proteinExistence type="inferred from homology"/>
<dbReference type="InterPro" id="IPR036291">
    <property type="entry name" value="NAD(P)-bd_dom_sf"/>
</dbReference>
<reference evidence="4 5" key="1">
    <citation type="journal article" date="2016" name="Nat. Commun.">
        <title>Thousands of microbial genomes shed light on interconnected biogeochemical processes in an aquifer system.</title>
        <authorList>
            <person name="Anantharaman K."/>
            <person name="Brown C.T."/>
            <person name="Hug L.A."/>
            <person name="Sharon I."/>
            <person name="Castelle C.J."/>
            <person name="Probst A.J."/>
            <person name="Thomas B.C."/>
            <person name="Singh A."/>
            <person name="Wilkins M.J."/>
            <person name="Karaoz U."/>
            <person name="Brodie E.L."/>
            <person name="Williams K.H."/>
            <person name="Hubbard S.S."/>
            <person name="Banfield J.F."/>
        </authorList>
    </citation>
    <scope>NUCLEOTIDE SEQUENCE [LARGE SCALE GENOMIC DNA]</scope>
</reference>
<dbReference type="SUPFAM" id="SSF51735">
    <property type="entry name" value="NAD(P)-binding Rossmann-fold domains"/>
    <property type="match status" value="1"/>
</dbReference>
<feature type="domain" description="UDP-glucose/GDP-mannose dehydrogenase dimerisation" evidence="2">
    <location>
        <begin position="196"/>
        <end position="288"/>
    </location>
</feature>
<dbReference type="GO" id="GO:0016616">
    <property type="term" value="F:oxidoreductase activity, acting on the CH-OH group of donors, NAD or NADP as acceptor"/>
    <property type="evidence" value="ECO:0007669"/>
    <property type="project" value="InterPro"/>
</dbReference>
<dbReference type="SUPFAM" id="SSF48179">
    <property type="entry name" value="6-phosphogluconate dehydrogenase C-terminal domain-like"/>
    <property type="match status" value="1"/>
</dbReference>
<sequence length="350" mass="39106">MANNRIKVGIIGLGMVGEPVKRWFEQHNGYKRGKDLFCYDADPKKGYSDDVNKADVIFVAVPTPTNSDGSCNTSIVESVVGSLKDPAPTLSADRHSKKGRGWYGAGGKIVVVKSTVTPGTVENLQKKYPKKRFIFNPEFLTESQAWEDFISPDRQIIGSTTKSISDAVEILNLLPKKNFIRPWTSDYVRKSVNATEAEFGKYASNIFGYMKVIYGNILADMAHVLDKKYIKDKIPSRVSYENIKELIGADLRIGSAWLNVEHGQYSGAGGFCFPKDMNAFIAFGESLEKDAVKKKLLDKNHLKVLQMGLAVLKAVRDYNKTLIESQGLSMEDVSRHNKEIITQKRKKIRA</sequence>
<evidence type="ECO:0000313" key="4">
    <source>
        <dbReference type="EMBL" id="OGN00155.1"/>
    </source>
</evidence>
<dbReference type="AlphaFoldDB" id="A0A1F8EH50"/>
<dbReference type="EMBL" id="MGJD01000028">
    <property type="protein sequence ID" value="OGN00155.1"/>
    <property type="molecule type" value="Genomic_DNA"/>
</dbReference>
<dbReference type="Pfam" id="PF03721">
    <property type="entry name" value="UDPG_MGDP_dh_N"/>
    <property type="match status" value="1"/>
</dbReference>
<dbReference type="InterPro" id="IPR013328">
    <property type="entry name" value="6PGD_dom2"/>
</dbReference>
<comment type="similarity">
    <text evidence="1">Belongs to the UDP-glucose/GDP-mannose dehydrogenase family.</text>
</comment>
<evidence type="ECO:0000259" key="2">
    <source>
        <dbReference type="Pfam" id="PF00984"/>
    </source>
</evidence>
<dbReference type="Pfam" id="PF00984">
    <property type="entry name" value="UDPG_MGDP_dh"/>
    <property type="match status" value="1"/>
</dbReference>
<dbReference type="InterPro" id="IPR001732">
    <property type="entry name" value="UDP-Glc/GDP-Man_DH_N"/>
</dbReference>
<dbReference type="Gene3D" id="1.10.1040.10">
    <property type="entry name" value="N-(1-d-carboxylethyl)-l-norvaline Dehydrogenase, domain 2"/>
    <property type="match status" value="1"/>
</dbReference>
<dbReference type="InterPro" id="IPR008927">
    <property type="entry name" value="6-PGluconate_DH-like_C_sf"/>
</dbReference>
<dbReference type="Proteomes" id="UP000177117">
    <property type="component" value="Unassembled WGS sequence"/>
</dbReference>
<feature type="domain" description="UDP-glucose/GDP-mannose dehydrogenase N-terminal" evidence="3">
    <location>
        <begin position="47"/>
        <end position="168"/>
    </location>
</feature>
<evidence type="ECO:0000256" key="1">
    <source>
        <dbReference type="ARBA" id="ARBA00006601"/>
    </source>
</evidence>
<evidence type="ECO:0000313" key="5">
    <source>
        <dbReference type="Proteomes" id="UP000177117"/>
    </source>
</evidence>
<evidence type="ECO:0000259" key="3">
    <source>
        <dbReference type="Pfam" id="PF03721"/>
    </source>
</evidence>
<comment type="caution">
    <text evidence="4">The sequence shown here is derived from an EMBL/GenBank/DDBJ whole genome shotgun (WGS) entry which is preliminary data.</text>
</comment>
<name>A0A1F8EH50_9BACT</name>
<dbReference type="PANTHER" id="PTHR43750">
    <property type="entry name" value="UDP-GLUCOSE 6-DEHYDROGENASE TUAD"/>
    <property type="match status" value="1"/>
</dbReference>
<dbReference type="Gene3D" id="3.40.50.720">
    <property type="entry name" value="NAD(P)-binding Rossmann-like Domain"/>
    <property type="match status" value="1"/>
</dbReference>
<organism evidence="4 5">
    <name type="scientific">Candidatus Yanofskybacteria bacterium RIFCSPHIGHO2_01_FULL_41_53</name>
    <dbReference type="NCBI Taxonomy" id="1802663"/>
    <lineage>
        <taxon>Bacteria</taxon>
        <taxon>Candidatus Yanofskyibacteriota</taxon>
    </lineage>
</organism>